<comment type="caution">
    <text evidence="3">The sequence shown here is derived from an EMBL/GenBank/DDBJ whole genome shotgun (WGS) entry which is preliminary data.</text>
</comment>
<dbReference type="Proteomes" id="UP001374579">
    <property type="component" value="Unassembled WGS sequence"/>
</dbReference>
<dbReference type="GO" id="GO:0008289">
    <property type="term" value="F:lipid binding"/>
    <property type="evidence" value="ECO:0007669"/>
    <property type="project" value="InterPro"/>
</dbReference>
<dbReference type="PANTHER" id="PTHR14096:SF28">
    <property type="entry name" value="APOLIPOPROTEIN L, 1-RELATED"/>
    <property type="match status" value="1"/>
</dbReference>
<dbReference type="GO" id="GO:0016020">
    <property type="term" value="C:membrane"/>
    <property type="evidence" value="ECO:0007669"/>
    <property type="project" value="TreeGrafter"/>
</dbReference>
<evidence type="ECO:0000313" key="4">
    <source>
        <dbReference type="Proteomes" id="UP001374579"/>
    </source>
</evidence>
<sequence length="182" mass="18892">MADCLALEFRTLAIELDKHATNAKITSTAGAFVGAAGAVVSVVGIAAIPFTGGLSAAVAAVGGMVGAAGGVTAGGAVIAQKIIEKHKMKDVPTKWSTFCEGVMNALGREPEKLLSLKKASGAKLDWERLGTDGSVLLLIGLGLLEIMAQSIELHRQKKSQAGDILRRMGEILDEFTKTGEIY</sequence>
<evidence type="ECO:0000313" key="3">
    <source>
        <dbReference type="EMBL" id="KAK7094007.1"/>
    </source>
</evidence>
<evidence type="ECO:0000256" key="1">
    <source>
        <dbReference type="ARBA" id="ARBA00010090"/>
    </source>
</evidence>
<organism evidence="3 4">
    <name type="scientific">Littorina saxatilis</name>
    <dbReference type="NCBI Taxonomy" id="31220"/>
    <lineage>
        <taxon>Eukaryota</taxon>
        <taxon>Metazoa</taxon>
        <taxon>Spiralia</taxon>
        <taxon>Lophotrochozoa</taxon>
        <taxon>Mollusca</taxon>
        <taxon>Gastropoda</taxon>
        <taxon>Caenogastropoda</taxon>
        <taxon>Littorinimorpha</taxon>
        <taxon>Littorinoidea</taxon>
        <taxon>Littorinidae</taxon>
        <taxon>Littorina</taxon>
    </lineage>
</organism>
<dbReference type="EMBL" id="JBAMIC010000019">
    <property type="protein sequence ID" value="KAK7094007.1"/>
    <property type="molecule type" value="Genomic_DNA"/>
</dbReference>
<feature type="transmembrane region" description="Helical" evidence="2">
    <location>
        <begin position="56"/>
        <end position="79"/>
    </location>
</feature>
<evidence type="ECO:0000256" key="2">
    <source>
        <dbReference type="SAM" id="Phobius"/>
    </source>
</evidence>
<feature type="transmembrane region" description="Helical" evidence="2">
    <location>
        <begin position="28"/>
        <end position="50"/>
    </location>
</feature>
<dbReference type="PANTHER" id="PTHR14096">
    <property type="entry name" value="APOLIPOPROTEIN L"/>
    <property type="match status" value="1"/>
</dbReference>
<dbReference type="InterPro" id="IPR008405">
    <property type="entry name" value="ApoL"/>
</dbReference>
<keyword evidence="2" id="KW-0812">Transmembrane</keyword>
<reference evidence="3 4" key="1">
    <citation type="submission" date="2024-02" db="EMBL/GenBank/DDBJ databases">
        <title>Chromosome-scale genome assembly of the rough periwinkle Littorina saxatilis.</title>
        <authorList>
            <person name="De Jode A."/>
            <person name="Faria R."/>
            <person name="Formenti G."/>
            <person name="Sims Y."/>
            <person name="Smith T.P."/>
            <person name="Tracey A."/>
            <person name="Wood J.M.D."/>
            <person name="Zagrodzka Z.B."/>
            <person name="Johannesson K."/>
            <person name="Butlin R.K."/>
            <person name="Leder E.H."/>
        </authorList>
    </citation>
    <scope>NUCLEOTIDE SEQUENCE [LARGE SCALE GENOMIC DNA]</scope>
    <source>
        <strain evidence="3">Snail1</strain>
        <tissue evidence="3">Muscle</tissue>
    </source>
</reference>
<dbReference type="GO" id="GO:0005576">
    <property type="term" value="C:extracellular region"/>
    <property type="evidence" value="ECO:0007669"/>
    <property type="project" value="InterPro"/>
</dbReference>
<keyword evidence="2" id="KW-1133">Transmembrane helix</keyword>
<gene>
    <name evidence="3" type="ORF">V1264_007684</name>
</gene>
<keyword evidence="4" id="KW-1185">Reference proteome</keyword>
<name>A0AAN9G420_9CAEN</name>
<dbReference type="GO" id="GO:0006869">
    <property type="term" value="P:lipid transport"/>
    <property type="evidence" value="ECO:0007669"/>
    <property type="project" value="InterPro"/>
</dbReference>
<protein>
    <submittedName>
        <fullName evidence="3">Uncharacterized protein</fullName>
    </submittedName>
</protein>
<dbReference type="GO" id="GO:0042157">
    <property type="term" value="P:lipoprotein metabolic process"/>
    <property type="evidence" value="ECO:0007669"/>
    <property type="project" value="InterPro"/>
</dbReference>
<proteinExistence type="inferred from homology"/>
<accession>A0AAN9G420</accession>
<keyword evidence="2" id="KW-0472">Membrane</keyword>
<comment type="similarity">
    <text evidence="1">Belongs to the apolipoprotein L family.</text>
</comment>
<dbReference type="AlphaFoldDB" id="A0AAN9G420"/>